<evidence type="ECO:0000313" key="3">
    <source>
        <dbReference type="Proteomes" id="UP000314294"/>
    </source>
</evidence>
<comment type="caution">
    <text evidence="2">The sequence shown here is derived from an EMBL/GenBank/DDBJ whole genome shotgun (WGS) entry which is preliminary data.</text>
</comment>
<dbReference type="Proteomes" id="UP000314294">
    <property type="component" value="Unassembled WGS sequence"/>
</dbReference>
<sequence length="110" mass="11781">MSIPRWASRSSGSFLRVMEAKQPSQCMQPFHPDGWITGGQRGDKREPARDGAAAALHGLAHPRVCLLLGVRPGDPGPVACPVLVIDTQVNPCHSGTFCRRVRNKSSPSGP</sequence>
<proteinExistence type="predicted"/>
<accession>A0A4Z2IEG1</accession>
<dbReference type="EMBL" id="SRLO01000094">
    <property type="protein sequence ID" value="TNN76306.1"/>
    <property type="molecule type" value="Genomic_DNA"/>
</dbReference>
<feature type="region of interest" description="Disordered" evidence="1">
    <location>
        <begin position="25"/>
        <end position="50"/>
    </location>
</feature>
<protein>
    <submittedName>
        <fullName evidence="2">Uncharacterized protein</fullName>
    </submittedName>
</protein>
<organism evidence="2 3">
    <name type="scientific">Liparis tanakae</name>
    <name type="common">Tanaka's snailfish</name>
    <dbReference type="NCBI Taxonomy" id="230148"/>
    <lineage>
        <taxon>Eukaryota</taxon>
        <taxon>Metazoa</taxon>
        <taxon>Chordata</taxon>
        <taxon>Craniata</taxon>
        <taxon>Vertebrata</taxon>
        <taxon>Euteleostomi</taxon>
        <taxon>Actinopterygii</taxon>
        <taxon>Neopterygii</taxon>
        <taxon>Teleostei</taxon>
        <taxon>Neoteleostei</taxon>
        <taxon>Acanthomorphata</taxon>
        <taxon>Eupercaria</taxon>
        <taxon>Perciformes</taxon>
        <taxon>Cottioidei</taxon>
        <taxon>Cottales</taxon>
        <taxon>Liparidae</taxon>
        <taxon>Liparis</taxon>
    </lineage>
</organism>
<keyword evidence="3" id="KW-1185">Reference proteome</keyword>
<reference evidence="2 3" key="1">
    <citation type="submission" date="2019-03" db="EMBL/GenBank/DDBJ databases">
        <title>First draft genome of Liparis tanakae, snailfish: a comprehensive survey of snailfish specific genes.</title>
        <authorList>
            <person name="Kim W."/>
            <person name="Song I."/>
            <person name="Jeong J.-H."/>
            <person name="Kim D."/>
            <person name="Kim S."/>
            <person name="Ryu S."/>
            <person name="Song J.Y."/>
            <person name="Lee S.K."/>
        </authorList>
    </citation>
    <scope>NUCLEOTIDE SEQUENCE [LARGE SCALE GENOMIC DNA]</scope>
    <source>
        <tissue evidence="2">Muscle</tissue>
    </source>
</reference>
<evidence type="ECO:0000256" key="1">
    <source>
        <dbReference type="SAM" id="MobiDB-lite"/>
    </source>
</evidence>
<gene>
    <name evidence="2" type="ORF">EYF80_013385</name>
</gene>
<name>A0A4Z2IEG1_9TELE</name>
<evidence type="ECO:0000313" key="2">
    <source>
        <dbReference type="EMBL" id="TNN76306.1"/>
    </source>
</evidence>
<dbReference type="AlphaFoldDB" id="A0A4Z2IEG1"/>